<dbReference type="AntiFam" id="ANF00095">
    <property type="entry name" value="Shadow ORF (opposite ABC transporters)"/>
</dbReference>
<sequence>MKHLTVLDKQHPLGMAGRLDAVGHHENGLPLPVNLTEQPQQVLGGAGIQRACRLVCQDELRLCDERPGHGGALLFAAGHLIGEFPQQTGDAQLFGHGRQARLHIRIMRARQHQRQQNVIPQREGVQQIKILKHKAEVIPAEGGQLPLAYHAQAPAAQQHLAAGGLIQGG</sequence>
<evidence type="ECO:0000313" key="1">
    <source>
        <dbReference type="EMBL" id="MPM52942.1"/>
    </source>
</evidence>
<organism evidence="1">
    <name type="scientific">bioreactor metagenome</name>
    <dbReference type="NCBI Taxonomy" id="1076179"/>
    <lineage>
        <taxon>unclassified sequences</taxon>
        <taxon>metagenomes</taxon>
        <taxon>ecological metagenomes</taxon>
    </lineage>
</organism>
<reference evidence="1" key="1">
    <citation type="submission" date="2019-08" db="EMBL/GenBank/DDBJ databases">
        <authorList>
            <person name="Kucharzyk K."/>
            <person name="Murdoch R.W."/>
            <person name="Higgins S."/>
            <person name="Loffler F."/>
        </authorList>
    </citation>
    <scope>NUCLEOTIDE SEQUENCE</scope>
</reference>
<protein>
    <submittedName>
        <fullName evidence="1">Uncharacterized protein</fullName>
    </submittedName>
</protein>
<gene>
    <name evidence="1" type="ORF">SDC9_99706</name>
</gene>
<comment type="caution">
    <text evidence="1">The sequence shown here is derived from an EMBL/GenBank/DDBJ whole genome shotgun (WGS) entry which is preliminary data.</text>
</comment>
<name>A0A645AI93_9ZZZZ</name>
<proteinExistence type="predicted"/>
<dbReference type="AlphaFoldDB" id="A0A645AI93"/>
<accession>A0A645AI93</accession>
<dbReference type="EMBL" id="VSSQ01014099">
    <property type="protein sequence ID" value="MPM52942.1"/>
    <property type="molecule type" value="Genomic_DNA"/>
</dbReference>